<accession>A0A1W7ACF7</accession>
<reference evidence="3 4" key="1">
    <citation type="journal article" date="2017" name="Int. J. Syst. Evol. Microbiol.">
        <title>Macrococcus canis sp. nov., a skin bacterium associated with infections in dogs.</title>
        <authorList>
            <person name="Gobeli Brawand S."/>
            <person name="Cotting K."/>
            <person name="Gomez-Sanz E."/>
            <person name="Collaud A."/>
            <person name="Thomann A."/>
            <person name="Brodard I."/>
            <person name="Rodriguez-Campos S."/>
            <person name="Strauss C."/>
            <person name="Perreten V."/>
        </authorList>
    </citation>
    <scope>NUCLEOTIDE SEQUENCE [LARGE SCALE GENOMIC DNA]</scope>
    <source>
        <strain evidence="3 4">KM45013</strain>
    </source>
</reference>
<dbReference type="KEGG" id="mcak:MCCS_16460"/>
<feature type="transmembrane region" description="Helical" evidence="2">
    <location>
        <begin position="720"/>
        <end position="740"/>
    </location>
</feature>
<feature type="transmembrane region" description="Helical" evidence="2">
    <location>
        <begin position="533"/>
        <end position="555"/>
    </location>
</feature>
<gene>
    <name evidence="3" type="ORF">MCCS_16460</name>
</gene>
<keyword evidence="4" id="KW-1185">Reference proteome</keyword>
<feature type="transmembrane region" description="Helical" evidence="2">
    <location>
        <begin position="650"/>
        <end position="674"/>
    </location>
</feature>
<dbReference type="InterPro" id="IPR016024">
    <property type="entry name" value="ARM-type_fold"/>
</dbReference>
<proteinExistence type="predicted"/>
<feature type="transmembrane region" description="Helical" evidence="2">
    <location>
        <begin position="680"/>
        <end position="699"/>
    </location>
</feature>
<keyword evidence="2" id="KW-1133">Transmembrane helix</keyword>
<evidence type="ECO:0000256" key="2">
    <source>
        <dbReference type="SAM" id="Phobius"/>
    </source>
</evidence>
<sequence length="977" mass="105765">MDMAEFVAKIMADIDDFERDIKKAMAMATNLDDDVVVDIEADINSFRRDLLKAEALAKQFSQDDIDIELNLQRANFEDDLQIAISNLESELTDDFEVKLDLQAAEFEAQLDELRADLENDLEIEVEMITAKFNAELAALNARIEKFEADKIEKEITVKTNKFMSAWRQIQSANDKFSGDMDELANSIRSFGTVGANVIKGGLLSSFTALVPIIASLVPAIMAVGNALAVVGGGAIGLIGAFAILQTGAYAFGFMAASAIKMLQDGLIQASSATQAYQSALDGLKSKWQEIVTLNADGIFTTMANGMNTAKVALEGLTPFLSGVVTVMQNASSEMLKWAQTSSTAQKFFEMMGGVGVQIFNDLLYGIGRFGDGFINIFTQFAPLFKFMSQGFQNMATSFQVWSQKVSTAEGIQNFIAYVQENLPKIGQIFGNTFEGIFNLFKAFAPNSQTIFDSLVQMSAKFAEWSATIAQSDGFQKFIEYVQTNGPTIMSLIGSIVMALVNFGIAVAPLGQAILGMISGFADWVSKMLEAHPLIGQIIAIGVTLLGMFMQLAPVLDFVRIGFGLLSGALGMISAPVWAIIGVIAVLVGMFVYLWQTNEDFRIKVTEIWNQIKEYISMAIQAVVTFVMQIWGTLVSWWNENNDLIMQTATRIWNTILTVIQVAMAIIVPIVQVAWEMIKNVIRIAVDLILGIVKVGMQILNGDWSGAWETIKSTLSSIWNSMMTMISNIISIILPIISNFVQNAYQWISEKFNAAKDAVAQALSNMINAIIDWASQTISNVIDAMSNFVSEIVSGGSQAVSEISSACSEMVSTAIGFVGDMADAGIQLIAGMIQGITDKAGDLVKAAGDVVGNAINAAKSKLGIASPSKVFREIGAFTSEGMAIGITDNARMAVASVTAMAKEMIDAYNPDFASVNASMNKDLGSLNKDLRNTVDADISSGVDVARPVVNVAVHNEGDAEIIRSYVNTEDAIDERLAF</sequence>
<evidence type="ECO:0000313" key="3">
    <source>
        <dbReference type="EMBL" id="ARQ07283.1"/>
    </source>
</evidence>
<feature type="transmembrane region" description="Helical" evidence="2">
    <location>
        <begin position="498"/>
        <end position="521"/>
    </location>
</feature>
<evidence type="ECO:0000256" key="1">
    <source>
        <dbReference type="SAM" id="Coils"/>
    </source>
</evidence>
<protein>
    <submittedName>
        <fullName evidence="3">Uncharacterized protein</fullName>
    </submittedName>
</protein>
<dbReference type="GeneID" id="35295753"/>
<dbReference type="EMBL" id="CP021059">
    <property type="protein sequence ID" value="ARQ07283.1"/>
    <property type="molecule type" value="Genomic_DNA"/>
</dbReference>
<dbReference type="AlphaFoldDB" id="A0A1W7ACF7"/>
<keyword evidence="2" id="KW-0812">Transmembrane</keyword>
<dbReference type="SUPFAM" id="SSF48371">
    <property type="entry name" value="ARM repeat"/>
    <property type="match status" value="1"/>
</dbReference>
<dbReference type="PANTHER" id="PTHR37813">
    <property type="entry name" value="FELS-2 PROPHAGE PROTEIN"/>
    <property type="match status" value="1"/>
</dbReference>
<keyword evidence="2" id="KW-0472">Membrane</keyword>
<feature type="transmembrane region" description="Helical" evidence="2">
    <location>
        <begin position="567"/>
        <end position="594"/>
    </location>
</feature>
<feature type="coiled-coil region" evidence="1">
    <location>
        <begin position="96"/>
        <end position="156"/>
    </location>
</feature>
<evidence type="ECO:0000313" key="4">
    <source>
        <dbReference type="Proteomes" id="UP000194154"/>
    </source>
</evidence>
<feature type="transmembrane region" description="Helical" evidence="2">
    <location>
        <begin position="234"/>
        <end position="256"/>
    </location>
</feature>
<feature type="transmembrane region" description="Helical" evidence="2">
    <location>
        <begin position="206"/>
        <end position="228"/>
    </location>
</feature>
<organism evidence="3 4">
    <name type="scientific">Macrococcoides canis</name>
    <dbReference type="NCBI Taxonomy" id="1855823"/>
    <lineage>
        <taxon>Bacteria</taxon>
        <taxon>Bacillati</taxon>
        <taxon>Bacillota</taxon>
        <taxon>Bacilli</taxon>
        <taxon>Bacillales</taxon>
        <taxon>Staphylococcaceae</taxon>
        <taxon>Macrococcoides</taxon>
    </lineage>
</organism>
<dbReference type="STRING" id="1855823.MCCS_16460"/>
<dbReference type="RefSeq" id="WP_086042852.1">
    <property type="nucleotide sequence ID" value="NZ_CBCRZA010000015.1"/>
</dbReference>
<feature type="transmembrane region" description="Helical" evidence="2">
    <location>
        <begin position="614"/>
        <end position="638"/>
    </location>
</feature>
<dbReference type="Proteomes" id="UP000194154">
    <property type="component" value="Chromosome"/>
</dbReference>
<dbReference type="OrthoDB" id="2157658at2"/>
<keyword evidence="1" id="KW-0175">Coiled coil</keyword>
<dbReference type="PANTHER" id="PTHR37813:SF1">
    <property type="entry name" value="FELS-2 PROPHAGE PROTEIN"/>
    <property type="match status" value="1"/>
</dbReference>
<name>A0A1W7ACF7_9STAP</name>